<evidence type="ECO:0000313" key="8">
    <source>
        <dbReference type="Proteomes" id="UP001152523"/>
    </source>
</evidence>
<accession>A0AAV0FH55</accession>
<feature type="compositionally biased region" description="Basic residues" evidence="5">
    <location>
        <begin position="936"/>
        <end position="946"/>
    </location>
</feature>
<evidence type="ECO:0000256" key="3">
    <source>
        <dbReference type="ARBA" id="ARBA00022833"/>
    </source>
</evidence>
<feature type="region of interest" description="Disordered" evidence="5">
    <location>
        <begin position="129"/>
        <end position="170"/>
    </location>
</feature>
<dbReference type="Pfam" id="PF03108">
    <property type="entry name" value="DBD_Tnp_Mut"/>
    <property type="match status" value="1"/>
</dbReference>
<evidence type="ECO:0000259" key="6">
    <source>
        <dbReference type="PROSITE" id="PS50966"/>
    </source>
</evidence>
<gene>
    <name evidence="7" type="ORF">CEPIT_LOCUS34097</name>
</gene>
<dbReference type="Pfam" id="PF10551">
    <property type="entry name" value="MULE"/>
    <property type="match status" value="1"/>
</dbReference>
<dbReference type="InterPro" id="IPR058594">
    <property type="entry name" value="PB1-like_dom_pln"/>
</dbReference>
<organism evidence="7 8">
    <name type="scientific">Cuscuta epithymum</name>
    <dbReference type="NCBI Taxonomy" id="186058"/>
    <lineage>
        <taxon>Eukaryota</taxon>
        <taxon>Viridiplantae</taxon>
        <taxon>Streptophyta</taxon>
        <taxon>Embryophyta</taxon>
        <taxon>Tracheophyta</taxon>
        <taxon>Spermatophyta</taxon>
        <taxon>Magnoliopsida</taxon>
        <taxon>eudicotyledons</taxon>
        <taxon>Gunneridae</taxon>
        <taxon>Pentapetalae</taxon>
        <taxon>asterids</taxon>
        <taxon>lamiids</taxon>
        <taxon>Solanales</taxon>
        <taxon>Convolvulaceae</taxon>
        <taxon>Cuscuteae</taxon>
        <taxon>Cuscuta</taxon>
        <taxon>Cuscuta subgen. Cuscuta</taxon>
    </lineage>
</organism>
<keyword evidence="1" id="KW-0479">Metal-binding</keyword>
<keyword evidence="2 4" id="KW-0863">Zinc-finger</keyword>
<protein>
    <recommendedName>
        <fullName evidence="6">SWIM-type domain-containing protein</fullName>
    </recommendedName>
</protein>
<dbReference type="PANTHER" id="PTHR31973:SF197">
    <property type="entry name" value="SWIM-TYPE DOMAIN-CONTAINING PROTEIN"/>
    <property type="match status" value="1"/>
</dbReference>
<dbReference type="InterPro" id="IPR004332">
    <property type="entry name" value="Transposase_MuDR"/>
</dbReference>
<feature type="compositionally biased region" description="Polar residues" evidence="5">
    <location>
        <begin position="152"/>
        <end position="161"/>
    </location>
</feature>
<feature type="compositionally biased region" description="Basic and acidic residues" evidence="5">
    <location>
        <begin position="293"/>
        <end position="302"/>
    </location>
</feature>
<evidence type="ECO:0000256" key="2">
    <source>
        <dbReference type="ARBA" id="ARBA00022771"/>
    </source>
</evidence>
<dbReference type="Pfam" id="PF04434">
    <property type="entry name" value="SWIM"/>
    <property type="match status" value="1"/>
</dbReference>
<keyword evidence="3" id="KW-0862">Zinc</keyword>
<feature type="compositionally biased region" description="Polar residues" evidence="5">
    <location>
        <begin position="957"/>
        <end position="968"/>
    </location>
</feature>
<dbReference type="PROSITE" id="PS50966">
    <property type="entry name" value="ZF_SWIM"/>
    <property type="match status" value="1"/>
</dbReference>
<dbReference type="Pfam" id="PF26130">
    <property type="entry name" value="PB1-like"/>
    <property type="match status" value="1"/>
</dbReference>
<dbReference type="GO" id="GO:0008270">
    <property type="term" value="F:zinc ion binding"/>
    <property type="evidence" value="ECO:0007669"/>
    <property type="project" value="UniProtKB-KW"/>
</dbReference>
<evidence type="ECO:0000256" key="4">
    <source>
        <dbReference type="PROSITE-ProRule" id="PRU00325"/>
    </source>
</evidence>
<feature type="region of interest" description="Disordered" evidence="5">
    <location>
        <begin position="861"/>
        <end position="992"/>
    </location>
</feature>
<feature type="compositionally biased region" description="Basic residues" evidence="5">
    <location>
        <begin position="976"/>
        <end position="986"/>
    </location>
</feature>
<dbReference type="InterPro" id="IPR007527">
    <property type="entry name" value="Znf_SWIM"/>
</dbReference>
<dbReference type="Proteomes" id="UP001152523">
    <property type="component" value="Unassembled WGS sequence"/>
</dbReference>
<evidence type="ECO:0000256" key="1">
    <source>
        <dbReference type="ARBA" id="ARBA00022723"/>
    </source>
</evidence>
<name>A0AAV0FH55_9ASTE</name>
<sequence length="1034" mass="117772">MGLGETQVSLRIWHGGVFKKNGSGRLEYVGGQYRMFDIDADELCWFWLEELAKKCGDYCTIDAIYYMVPNVTYEEGLRRAYHDDQVRDMITLVLKTKCIDCYVIHGIDVPDLIEAIEYVGPSVGGEIISSNNKNKLTPKGGSKGKGKGVTDEISSTSLQQTARKKNNDKEECVCTQHLTTDSEAFESDRPHSPFTWDGEEESSDPEYTPATEEEQINVESSDLEGHISNDEDIENIEEGLFGSEEDTSDEEYQRVREGVKGWNAKVMGIANTLQKEAAEGKLPGQSHRTSMTHVHEHKDKESAFTSDYEDTDEEMLTPDKDEEQYQLKKKMRERIPVVNEHTDYNILEWKVGTRFESREKFRDAVVRFAVAQGRNLMFSVSDKKRQQRLGAKCVPGCPFRIYASWDSRRGSFVVKSVVGAHMCHRNMEANKQLKSSWVAQQFLEVFKSRPHWPAREIIETVRRAYRVVVKKNFAYKVKYIAHRKLHGSMKDHYNKLGRYLEALALASPASHFKLEVNPELRVFPPVFQRLFVCFDGVKQGWLQGCRKVMCVDGCFLKTFLGGVLLAAVGRDANEQMYPLAWAVVEGENNDSWEWFFIQLNKSIGETDGSELTIISDEHRAILNGVQKVIPRAEHRHCARHIYANWHKNHKGDELKMAFWKIAKAYNEADYYDALTEMEQLSPTATQAFKAYDPKRFCRSFIQTKTKCDVIVNNMAETFNGYILNARTKHLIFMMEDIRTALMQRIVQKKQQMEVSHHFICPRIQAKLEKEKEEAANCAAMPSSLMVFQVSHRMDSVTVDLTSKTCTCRKWELTGVPCCHSIACMFFLHHAPEEYVHDYYKKDTYMKAYNGFIPPCSGERHWPRKELPLDPPPIKIGPGRPRKNRRKDPHEDPKRPGKLTKHGMEMTCSICKSKQHNKRKCPDKDKTTSSSVQNQVKKPRGRPRKHVIPSVETERQTEYGNVTAQPTQTGRGGRVIMRGRGRGRGRGKGTQVPQGFGVFIDGQGNSILNSPGQIGGPRVISGSGCPPSSNVSAPV</sequence>
<reference evidence="7" key="1">
    <citation type="submission" date="2022-07" db="EMBL/GenBank/DDBJ databases">
        <authorList>
            <person name="Macas J."/>
            <person name="Novak P."/>
            <person name="Neumann P."/>
        </authorList>
    </citation>
    <scope>NUCLEOTIDE SEQUENCE</scope>
</reference>
<evidence type="ECO:0000256" key="5">
    <source>
        <dbReference type="SAM" id="MobiDB-lite"/>
    </source>
</evidence>
<dbReference type="SMART" id="SM00575">
    <property type="entry name" value="ZnF_PMZ"/>
    <property type="match status" value="1"/>
</dbReference>
<dbReference type="AlphaFoldDB" id="A0AAV0FH55"/>
<comment type="caution">
    <text evidence="7">The sequence shown here is derived from an EMBL/GenBank/DDBJ whole genome shotgun (WGS) entry which is preliminary data.</text>
</comment>
<dbReference type="InterPro" id="IPR006564">
    <property type="entry name" value="Znf_PMZ"/>
</dbReference>
<dbReference type="InterPro" id="IPR018289">
    <property type="entry name" value="MULE_transposase_dom"/>
</dbReference>
<feature type="compositionally biased region" description="Polar residues" evidence="5">
    <location>
        <begin position="1025"/>
        <end position="1034"/>
    </location>
</feature>
<keyword evidence="8" id="KW-1185">Reference proteome</keyword>
<feature type="region of interest" description="Disordered" evidence="5">
    <location>
        <begin position="1008"/>
        <end position="1034"/>
    </location>
</feature>
<dbReference type="EMBL" id="CAMAPF010000984">
    <property type="protein sequence ID" value="CAH9134896.1"/>
    <property type="molecule type" value="Genomic_DNA"/>
</dbReference>
<dbReference type="PANTHER" id="PTHR31973">
    <property type="entry name" value="POLYPROTEIN, PUTATIVE-RELATED"/>
    <property type="match status" value="1"/>
</dbReference>
<evidence type="ECO:0000313" key="7">
    <source>
        <dbReference type="EMBL" id="CAH9134896.1"/>
    </source>
</evidence>
<feature type="region of interest" description="Disordered" evidence="5">
    <location>
        <begin position="182"/>
        <end position="216"/>
    </location>
</feature>
<feature type="region of interest" description="Disordered" evidence="5">
    <location>
        <begin position="278"/>
        <end position="315"/>
    </location>
</feature>
<feature type="domain" description="SWIM-type" evidence="6">
    <location>
        <begin position="796"/>
        <end position="828"/>
    </location>
</feature>
<proteinExistence type="predicted"/>